<dbReference type="InterPro" id="IPR016181">
    <property type="entry name" value="Acyl_CoA_acyltransferase"/>
</dbReference>
<dbReference type="Proteomes" id="UP000605846">
    <property type="component" value="Unassembled WGS sequence"/>
</dbReference>
<evidence type="ECO:0000313" key="4">
    <source>
        <dbReference type="Proteomes" id="UP000605846"/>
    </source>
</evidence>
<gene>
    <name evidence="3" type="primary">CSRP2BP</name>
    <name evidence="3" type="ORF">EC973_009425</name>
</gene>
<name>A0A8H7ENG0_9FUNG</name>
<keyword evidence="4" id="KW-1185">Reference proteome</keyword>
<dbReference type="EMBL" id="JABAYA010000091">
    <property type="protein sequence ID" value="KAF7725708.1"/>
    <property type="molecule type" value="Genomic_DNA"/>
</dbReference>
<dbReference type="Gene3D" id="3.90.980.20">
    <property type="match status" value="1"/>
</dbReference>
<feature type="domain" description="N-acetyltransferase" evidence="2">
    <location>
        <begin position="495"/>
        <end position="640"/>
    </location>
</feature>
<evidence type="ECO:0000259" key="2">
    <source>
        <dbReference type="PROSITE" id="PS51186"/>
    </source>
</evidence>
<accession>A0A8H7ENG0</accession>
<evidence type="ECO:0000313" key="3">
    <source>
        <dbReference type="EMBL" id="KAF7725708.1"/>
    </source>
</evidence>
<proteinExistence type="predicted"/>
<feature type="region of interest" description="Disordered" evidence="1">
    <location>
        <begin position="263"/>
        <end position="290"/>
    </location>
</feature>
<dbReference type="Gene3D" id="3.40.630.30">
    <property type="match status" value="1"/>
</dbReference>
<reference evidence="3" key="1">
    <citation type="submission" date="2020-01" db="EMBL/GenBank/DDBJ databases">
        <title>Genome Sequencing of Three Apophysomyces-Like Fungal Strains Confirms a Novel Fungal Genus in the Mucoromycota with divergent Burkholderia-like Endosymbiotic Bacteria.</title>
        <authorList>
            <person name="Stajich J.E."/>
            <person name="Macias A.M."/>
            <person name="Carter-House D."/>
            <person name="Lovett B."/>
            <person name="Kasson L.R."/>
            <person name="Berry K."/>
            <person name="Grigoriev I."/>
            <person name="Chang Y."/>
            <person name="Spatafora J."/>
            <person name="Kasson M.T."/>
        </authorList>
    </citation>
    <scope>NUCLEOTIDE SEQUENCE</scope>
    <source>
        <strain evidence="3">NRRL A-21654</strain>
    </source>
</reference>
<dbReference type="InterPro" id="IPR000182">
    <property type="entry name" value="GNAT_dom"/>
</dbReference>
<feature type="region of interest" description="Disordered" evidence="1">
    <location>
        <begin position="185"/>
        <end position="204"/>
    </location>
</feature>
<evidence type="ECO:0000256" key="1">
    <source>
        <dbReference type="SAM" id="MobiDB-lite"/>
    </source>
</evidence>
<dbReference type="GO" id="GO:0016747">
    <property type="term" value="F:acyltransferase activity, transferring groups other than amino-acyl groups"/>
    <property type="evidence" value="ECO:0007669"/>
    <property type="project" value="InterPro"/>
</dbReference>
<organism evidence="3 4">
    <name type="scientific">Apophysomyces ossiformis</name>
    <dbReference type="NCBI Taxonomy" id="679940"/>
    <lineage>
        <taxon>Eukaryota</taxon>
        <taxon>Fungi</taxon>
        <taxon>Fungi incertae sedis</taxon>
        <taxon>Mucoromycota</taxon>
        <taxon>Mucoromycotina</taxon>
        <taxon>Mucoromycetes</taxon>
        <taxon>Mucorales</taxon>
        <taxon>Mucorineae</taxon>
        <taxon>Mucoraceae</taxon>
        <taxon>Apophysomyces</taxon>
    </lineage>
</organism>
<feature type="compositionally biased region" description="Low complexity" evidence="1">
    <location>
        <begin position="185"/>
        <end position="194"/>
    </location>
</feature>
<feature type="compositionally biased region" description="Basic and acidic residues" evidence="1">
    <location>
        <begin position="118"/>
        <end position="146"/>
    </location>
</feature>
<sequence length="640" mass="73934">MSWVTIVHLVIYNLMQRQNFESSKIKDRDHKYFRWKEDVCSLIDDYWDYLAPDKQKSITWHNTVASVLSTHSTIFQSGLEKFHQSAWWTLHSEEPPVKDTKTKTTAVKPNLKRPLKRSRNESTLDNSSDKEKRQRITRARTKETPTRHIKTAQASDETKSHETSYPSTEIDKDHDEDLLELSSLSDLSSESELFSADESEEVHASEKEALMKATRSEITDNEELKEDTTKELPGLSAESVAAESVKHSKDPENGLVRDNLFEESNIPVEHTQTTEKSVTPGEPLPELDDSTNELKKHIIGEKSAEKRDGGAAHVQKASVLPSILSQHLEWTLLQKLENSTRKMPTVAMRFKRKLAVRRLKRNLGIKLFDLDNQVGLLLRTTQDMEAMSKSSTIKPAANQQEDTADQHMPTIPLAVDPVTFTPYKSSFASRLYGRPWRSNTMTRSEPWLSTWNGRKLRPYIRRDFENKPVRMRLLQQIRERRQSEETNEPLEEESIDYVYFQREHLTQVNDLLCRCFWDGIDVSESLMYPEFSVLALYKRQVIGCAFMTPEAYITYFAVLAGWEGAGIGQSKVFLWDCLLKDLQTAISKDITLHVSANNNAMILYQKFGFKPEEFIVNFYDKYLPSDSTFSKNAFFLRLRR</sequence>
<dbReference type="AlphaFoldDB" id="A0A8H7ENG0"/>
<dbReference type="Pfam" id="PF13673">
    <property type="entry name" value="Acetyltransf_10"/>
    <property type="match status" value="1"/>
</dbReference>
<feature type="region of interest" description="Disordered" evidence="1">
    <location>
        <begin position="96"/>
        <end position="176"/>
    </location>
</feature>
<comment type="caution">
    <text evidence="3">The sequence shown here is derived from an EMBL/GenBank/DDBJ whole genome shotgun (WGS) entry which is preliminary data.</text>
</comment>
<dbReference type="SUPFAM" id="SSF55729">
    <property type="entry name" value="Acyl-CoA N-acyltransferases (Nat)"/>
    <property type="match status" value="1"/>
</dbReference>
<protein>
    <submittedName>
        <fullName evidence="3">Cysteine-rich protein 2-binding protein</fullName>
    </submittedName>
</protein>
<dbReference type="PROSITE" id="PS51186">
    <property type="entry name" value="GNAT"/>
    <property type="match status" value="1"/>
</dbReference>
<dbReference type="OrthoDB" id="4080456at2759"/>